<dbReference type="EMBL" id="JAAAUY010000050">
    <property type="protein sequence ID" value="KAF9336683.1"/>
    <property type="molecule type" value="Genomic_DNA"/>
</dbReference>
<evidence type="ECO:0000313" key="2">
    <source>
        <dbReference type="Proteomes" id="UP000696485"/>
    </source>
</evidence>
<protein>
    <recommendedName>
        <fullName evidence="3">Adhesin domain-containing protein</fullName>
    </recommendedName>
</protein>
<organism evidence="1 2">
    <name type="scientific">Podila minutissima</name>
    <dbReference type="NCBI Taxonomy" id="64525"/>
    <lineage>
        <taxon>Eukaryota</taxon>
        <taxon>Fungi</taxon>
        <taxon>Fungi incertae sedis</taxon>
        <taxon>Mucoromycota</taxon>
        <taxon>Mortierellomycotina</taxon>
        <taxon>Mortierellomycetes</taxon>
        <taxon>Mortierellales</taxon>
        <taxon>Mortierellaceae</taxon>
        <taxon>Podila</taxon>
    </lineage>
</organism>
<keyword evidence="2" id="KW-1185">Reference proteome</keyword>
<accession>A0A9P5SS72</accession>
<sequence>MLASLVGFLQKPSIAVRLDGDDTRFSPEEFPNVVFAAAGKVQGKIHLIHDVDEGSSLGQISSRVWVSKESDKDDVRVRTSFENKTFTYTLEGPTRFSALSIYHETLIQVPRSTTFMNSLRVDAPNTSFSGNDLLGLNWGSVTSQLINSSITFQTLSADALSLRTSNASISGSFDAGQIELQTSNSAISAKLRVKEDIHGRQSVVSTKTSNSSITLHVSAVEAIHGLWMDTVTKNGKINVGALLGQFNTQSSFINLRTENSRIELNLDASQTRQPLEVNTKTSNATVESSIMVPRGEVFKCVVETSNSSANLNLTEDVQGQFEVETCNSSATVEGSGLSFDKDKKSYKAGTRGLGQSNVKVATSNASANLRFYPAGDSLATSHY</sequence>
<proteinExistence type="predicted"/>
<dbReference type="Proteomes" id="UP000696485">
    <property type="component" value="Unassembled WGS sequence"/>
</dbReference>
<evidence type="ECO:0008006" key="3">
    <source>
        <dbReference type="Google" id="ProtNLM"/>
    </source>
</evidence>
<reference evidence="1" key="1">
    <citation type="journal article" date="2020" name="Fungal Divers.">
        <title>Resolving the Mortierellaceae phylogeny through synthesis of multi-gene phylogenetics and phylogenomics.</title>
        <authorList>
            <person name="Vandepol N."/>
            <person name="Liber J."/>
            <person name="Desiro A."/>
            <person name="Na H."/>
            <person name="Kennedy M."/>
            <person name="Barry K."/>
            <person name="Grigoriev I.V."/>
            <person name="Miller A.N."/>
            <person name="O'Donnell K."/>
            <person name="Stajich J.E."/>
            <person name="Bonito G."/>
        </authorList>
    </citation>
    <scope>NUCLEOTIDE SEQUENCE</scope>
    <source>
        <strain evidence="1">NVP1</strain>
    </source>
</reference>
<evidence type="ECO:0000313" key="1">
    <source>
        <dbReference type="EMBL" id="KAF9336683.1"/>
    </source>
</evidence>
<dbReference type="AlphaFoldDB" id="A0A9P5SS72"/>
<comment type="caution">
    <text evidence="1">The sequence shown here is derived from an EMBL/GenBank/DDBJ whole genome shotgun (WGS) entry which is preliminary data.</text>
</comment>
<name>A0A9P5SS72_9FUNG</name>
<gene>
    <name evidence="1" type="ORF">BG006_007748</name>
</gene>